<dbReference type="SUPFAM" id="SSF53756">
    <property type="entry name" value="UDP-Glycosyltransferase/glycogen phosphorylase"/>
    <property type="match status" value="1"/>
</dbReference>
<dbReference type="GO" id="GO:0016757">
    <property type="term" value="F:glycosyltransferase activity"/>
    <property type="evidence" value="ECO:0007669"/>
    <property type="project" value="UniProtKB-KW"/>
</dbReference>
<name>A0A1G7DM09_9ACTO</name>
<reference evidence="5" key="1">
    <citation type="submission" date="2016-10" db="EMBL/GenBank/DDBJ databases">
        <authorList>
            <person name="Varghese N."/>
        </authorList>
    </citation>
    <scope>NUCLEOTIDE SEQUENCE [LARGE SCALE GENOMIC DNA]</scope>
    <source>
        <strain evidence="5">DSM 20639</strain>
    </source>
</reference>
<keyword evidence="1 3" id="KW-0328">Glycosyltransferase</keyword>
<dbReference type="Proteomes" id="UP000182744">
    <property type="component" value="Unassembled WGS sequence"/>
</dbReference>
<evidence type="ECO:0000256" key="1">
    <source>
        <dbReference type="ARBA" id="ARBA00022676"/>
    </source>
</evidence>
<dbReference type="Pfam" id="PF13692">
    <property type="entry name" value="Glyco_trans_1_4"/>
    <property type="match status" value="1"/>
</dbReference>
<keyword evidence="2 4" id="KW-0808">Transferase</keyword>
<organism evidence="4 5">
    <name type="scientific">Actinobaculum suis</name>
    <dbReference type="NCBI Taxonomy" id="1657"/>
    <lineage>
        <taxon>Bacteria</taxon>
        <taxon>Bacillati</taxon>
        <taxon>Actinomycetota</taxon>
        <taxon>Actinomycetes</taxon>
        <taxon>Actinomycetales</taxon>
        <taxon>Actinomycetaceae</taxon>
        <taxon>Actinobaculum</taxon>
    </lineage>
</organism>
<dbReference type="EMBL" id="JAWNFU010000003">
    <property type="protein sequence ID" value="MDY5153517.1"/>
    <property type="molecule type" value="Genomic_DNA"/>
</dbReference>
<protein>
    <submittedName>
        <fullName evidence="3">Glycosyltransferase family 4 protein</fullName>
        <ecNumber evidence="3">2.4.-.-</ecNumber>
    </submittedName>
    <submittedName>
        <fullName evidence="4">Glycosyltransferase involved in cell wall bisynthesis</fullName>
    </submittedName>
</protein>
<reference evidence="4" key="2">
    <citation type="submission" date="2016-10" db="EMBL/GenBank/DDBJ databases">
        <authorList>
            <person name="de Groot N.N."/>
        </authorList>
    </citation>
    <scope>NUCLEOTIDE SEQUENCE [LARGE SCALE GENOMIC DNA]</scope>
    <source>
        <strain evidence="4">DSM 20639</strain>
    </source>
</reference>
<keyword evidence="5" id="KW-1185">Reference proteome</keyword>
<accession>A0A1G7DM09</accession>
<dbReference type="PANTHER" id="PTHR12526:SF510">
    <property type="entry name" value="D-INOSITOL 3-PHOSPHATE GLYCOSYLTRANSFERASE"/>
    <property type="match status" value="1"/>
</dbReference>
<evidence type="ECO:0000313" key="5">
    <source>
        <dbReference type="Proteomes" id="UP000182744"/>
    </source>
</evidence>
<gene>
    <name evidence="3" type="ORF">R6G71_05580</name>
    <name evidence="4" type="ORF">SAMN05421878_1124</name>
</gene>
<sequence length="375" mass="40312">MRVLGFGTYDVSSHPRVGIILRGLAEHGATVRELNVPLGIGTAGRVDALRNPLAAARFGGRLASCWGRLARQARRFRGAWRPDAVVVGYLGHFDVLLARRLFPHSTIVLDHLIFARDTAADRQLDGGLKNTALGALDTAALRSADIIVLDTPQHREMVPTELRERAVVVPVGAPEEYFAARQQRRTSADIAARPPRIVFYGLYTPLQGAPHIARALALLGEAGYKAEVTMIGDGQERGETESILGAGVGDVRVTWENWVDAAELPAVIARHDINLGIFGTSAKALRVVPNKVYQGMAAGLATVTSDTVPQREILGEACLYAQPGNSEAIAEALAELLDSPQVLQDMQLAASQLADKTFHPANVATPLARRLGLTR</sequence>
<dbReference type="EC" id="2.4.-.-" evidence="3"/>
<dbReference type="EMBL" id="FNAU01000012">
    <property type="protein sequence ID" value="SDE52503.1"/>
    <property type="molecule type" value="Genomic_DNA"/>
</dbReference>
<dbReference type="RefSeq" id="WP_074663131.1">
    <property type="nucleotide sequence ID" value="NZ_FNAU01000012.1"/>
</dbReference>
<evidence type="ECO:0000313" key="3">
    <source>
        <dbReference type="EMBL" id="MDY5153517.1"/>
    </source>
</evidence>
<evidence type="ECO:0000256" key="2">
    <source>
        <dbReference type="ARBA" id="ARBA00022679"/>
    </source>
</evidence>
<dbReference type="AlphaFoldDB" id="A0A1G7DM09"/>
<dbReference type="CDD" id="cd03801">
    <property type="entry name" value="GT4_PimA-like"/>
    <property type="match status" value="1"/>
</dbReference>
<dbReference type="PANTHER" id="PTHR12526">
    <property type="entry name" value="GLYCOSYLTRANSFERASE"/>
    <property type="match status" value="1"/>
</dbReference>
<proteinExistence type="predicted"/>
<dbReference type="Gene3D" id="3.40.50.2000">
    <property type="entry name" value="Glycogen Phosphorylase B"/>
    <property type="match status" value="1"/>
</dbReference>
<dbReference type="Proteomes" id="UP001273799">
    <property type="component" value="Unassembled WGS sequence"/>
</dbReference>
<evidence type="ECO:0000313" key="4">
    <source>
        <dbReference type="EMBL" id="SDE52503.1"/>
    </source>
</evidence>
<reference evidence="3" key="3">
    <citation type="submission" date="2023-10" db="EMBL/GenBank/DDBJ databases">
        <title>Whole Genome based description of the genera Actinobaculum and Actinotignum reveals a complex phylogenetic relationship within the species included in the genus Actinotignum.</title>
        <authorList>
            <person name="Jensen C.S."/>
            <person name="Dargis R."/>
            <person name="Kemp M."/>
            <person name="Christensen J.J."/>
        </authorList>
    </citation>
    <scope>NUCLEOTIDE SEQUENCE</scope>
    <source>
        <strain evidence="3">Actinobaculum_suis_CCUG19206T</strain>
    </source>
</reference>